<dbReference type="Proteomes" id="UP001165060">
    <property type="component" value="Unassembled WGS sequence"/>
</dbReference>
<dbReference type="Pfam" id="PF03031">
    <property type="entry name" value="NIF"/>
    <property type="match status" value="1"/>
</dbReference>
<protein>
    <recommendedName>
        <fullName evidence="1">FCP1 homology domain-containing protein</fullName>
    </recommendedName>
</protein>
<keyword evidence="3" id="KW-1185">Reference proteome</keyword>
<name>A0ABQ6NAI4_9STRA</name>
<dbReference type="Gene3D" id="3.40.50.1000">
    <property type="entry name" value="HAD superfamily/HAD-like"/>
    <property type="match status" value="1"/>
</dbReference>
<dbReference type="InterPro" id="IPR036412">
    <property type="entry name" value="HAD-like_sf"/>
</dbReference>
<dbReference type="SMART" id="SM00577">
    <property type="entry name" value="CPDc"/>
    <property type="match status" value="1"/>
</dbReference>
<organism evidence="2 3">
    <name type="scientific">Tetraparma gracilis</name>
    <dbReference type="NCBI Taxonomy" id="2962635"/>
    <lineage>
        <taxon>Eukaryota</taxon>
        <taxon>Sar</taxon>
        <taxon>Stramenopiles</taxon>
        <taxon>Ochrophyta</taxon>
        <taxon>Bolidophyceae</taxon>
        <taxon>Parmales</taxon>
        <taxon>Triparmaceae</taxon>
        <taxon>Tetraparma</taxon>
    </lineage>
</organism>
<evidence type="ECO:0000313" key="2">
    <source>
        <dbReference type="EMBL" id="GMI53248.1"/>
    </source>
</evidence>
<sequence length="221" mass="24696">MHVRSFSSSGGEPLLVLLDMDECLIHSQFLSGTDYRQYEDRTHEKKSAGGEGGVEQFSLELPDGDVVVVNKRPGLDEFLEACAGRWETRIFTAAMSVYANPVLDTLDPDDEIFSKRYYREQCTPHPSLGVYAKDLSLVVDDRDLKRVVLVDNNPMSFLTQPSNGVLVSNFYDDPEDETLPAVMGLLEELDSLPDVRPKLHKMFGLREALQGAVDKKVAGNR</sequence>
<accession>A0ABQ6NAI4</accession>
<dbReference type="EMBL" id="BRYB01006250">
    <property type="protein sequence ID" value="GMI53248.1"/>
    <property type="molecule type" value="Genomic_DNA"/>
</dbReference>
<comment type="caution">
    <text evidence="2">The sequence shown here is derived from an EMBL/GenBank/DDBJ whole genome shotgun (WGS) entry which is preliminary data.</text>
</comment>
<dbReference type="CDD" id="cd07521">
    <property type="entry name" value="HAD_FCP1-like"/>
    <property type="match status" value="1"/>
</dbReference>
<dbReference type="NCBIfam" id="TIGR02251">
    <property type="entry name" value="HIF-SF_euk"/>
    <property type="match status" value="1"/>
</dbReference>
<dbReference type="InterPro" id="IPR050365">
    <property type="entry name" value="TIM50"/>
</dbReference>
<evidence type="ECO:0000259" key="1">
    <source>
        <dbReference type="PROSITE" id="PS50969"/>
    </source>
</evidence>
<dbReference type="InterPro" id="IPR023214">
    <property type="entry name" value="HAD_sf"/>
</dbReference>
<dbReference type="PANTHER" id="PTHR12210">
    <property type="entry name" value="DULLARD PROTEIN PHOSPHATASE"/>
    <property type="match status" value="1"/>
</dbReference>
<gene>
    <name evidence="2" type="ORF">TeGR_g9025</name>
</gene>
<dbReference type="InterPro" id="IPR011948">
    <property type="entry name" value="Dullard_phosphatase"/>
</dbReference>
<reference evidence="2 3" key="1">
    <citation type="journal article" date="2023" name="Commun. Biol.">
        <title>Genome analysis of Parmales, the sister group of diatoms, reveals the evolutionary specialization of diatoms from phago-mixotrophs to photoautotrophs.</title>
        <authorList>
            <person name="Ban H."/>
            <person name="Sato S."/>
            <person name="Yoshikawa S."/>
            <person name="Yamada K."/>
            <person name="Nakamura Y."/>
            <person name="Ichinomiya M."/>
            <person name="Sato N."/>
            <person name="Blanc-Mathieu R."/>
            <person name="Endo H."/>
            <person name="Kuwata A."/>
            <person name="Ogata H."/>
        </authorList>
    </citation>
    <scope>NUCLEOTIDE SEQUENCE [LARGE SCALE GENOMIC DNA]</scope>
</reference>
<dbReference type="InterPro" id="IPR004274">
    <property type="entry name" value="FCP1_dom"/>
</dbReference>
<dbReference type="PROSITE" id="PS50969">
    <property type="entry name" value="FCP1"/>
    <property type="match status" value="1"/>
</dbReference>
<evidence type="ECO:0000313" key="3">
    <source>
        <dbReference type="Proteomes" id="UP001165060"/>
    </source>
</evidence>
<proteinExistence type="predicted"/>
<feature type="domain" description="FCP1 homology" evidence="1">
    <location>
        <begin position="9"/>
        <end position="189"/>
    </location>
</feature>
<dbReference type="SUPFAM" id="SSF56784">
    <property type="entry name" value="HAD-like"/>
    <property type="match status" value="1"/>
</dbReference>